<keyword evidence="6" id="KW-1185">Reference proteome</keyword>
<dbReference type="SUPFAM" id="SSF103088">
    <property type="entry name" value="OmpA-like"/>
    <property type="match status" value="1"/>
</dbReference>
<dbReference type="NCBIfam" id="NF006543">
    <property type="entry name" value="PRK09039.1-2"/>
    <property type="match status" value="1"/>
</dbReference>
<dbReference type="PANTHER" id="PTHR30329">
    <property type="entry name" value="STATOR ELEMENT OF FLAGELLAR MOTOR COMPLEX"/>
    <property type="match status" value="1"/>
</dbReference>
<evidence type="ECO:0000256" key="3">
    <source>
        <dbReference type="SAM" id="Phobius"/>
    </source>
</evidence>
<protein>
    <submittedName>
        <fullName evidence="5">Outer membrane protein/flagellar motor protein OmpA/MotB</fullName>
    </submittedName>
</protein>
<keyword evidence="3" id="KW-0812">Transmembrane</keyword>
<dbReference type="EMBL" id="BANC01000006">
    <property type="protein sequence ID" value="GAN78693.1"/>
    <property type="molecule type" value="Genomic_DNA"/>
</dbReference>
<keyword evidence="5" id="KW-0282">Flagellum</keyword>
<proteinExistence type="predicted"/>
<evidence type="ECO:0000256" key="2">
    <source>
        <dbReference type="SAM" id="Coils"/>
    </source>
</evidence>
<feature type="transmembrane region" description="Helical" evidence="3">
    <location>
        <begin position="21"/>
        <end position="47"/>
    </location>
</feature>
<dbReference type="STRING" id="1120923.SAMN02746095_00232"/>
<dbReference type="Gene3D" id="1.10.287.1490">
    <property type="match status" value="1"/>
</dbReference>
<dbReference type="AlphaFoldDB" id="A0A0D6PBW8"/>
<accession>A0A0D6PBW8</accession>
<keyword evidence="3" id="KW-1133">Transmembrane helix</keyword>
<dbReference type="PROSITE" id="PS51123">
    <property type="entry name" value="OMPA_2"/>
    <property type="match status" value="1"/>
</dbReference>
<dbReference type="Gene3D" id="3.30.1330.60">
    <property type="entry name" value="OmpA-like domain"/>
    <property type="match status" value="1"/>
</dbReference>
<dbReference type="Pfam" id="PF00691">
    <property type="entry name" value="OmpA"/>
    <property type="match status" value="1"/>
</dbReference>
<dbReference type="PANTHER" id="PTHR30329:SF21">
    <property type="entry name" value="LIPOPROTEIN YIAD-RELATED"/>
    <property type="match status" value="1"/>
</dbReference>
<feature type="coiled-coil region" evidence="2">
    <location>
        <begin position="47"/>
        <end position="198"/>
    </location>
</feature>
<dbReference type="InterPro" id="IPR050330">
    <property type="entry name" value="Bact_OuterMem_StrucFunc"/>
</dbReference>
<reference evidence="5 6" key="1">
    <citation type="submission" date="2012-11" db="EMBL/GenBank/DDBJ databases">
        <title>Whole genome sequence of Acidocella aminolytica 101 = DSM 11237.</title>
        <authorList>
            <person name="Azuma Y."/>
            <person name="Higashiura N."/>
            <person name="Hirakawa H."/>
            <person name="Matsushita K."/>
        </authorList>
    </citation>
    <scope>NUCLEOTIDE SEQUENCE [LARGE SCALE GENOMIC DNA]</scope>
    <source>
        <strain evidence="6">101 / DSM 11237</strain>
    </source>
</reference>
<dbReference type="Proteomes" id="UP000032668">
    <property type="component" value="Unassembled WGS sequence"/>
</dbReference>
<keyword evidence="5" id="KW-0969">Cilium</keyword>
<dbReference type="RefSeq" id="WP_048877189.1">
    <property type="nucleotide sequence ID" value="NZ_BANC01000006.1"/>
</dbReference>
<gene>
    <name evidence="5" type="ORF">Aam_006_007</name>
</gene>
<name>A0A0D6PBW8_9PROT</name>
<evidence type="ECO:0000313" key="6">
    <source>
        <dbReference type="Proteomes" id="UP000032668"/>
    </source>
</evidence>
<dbReference type="InterPro" id="IPR036737">
    <property type="entry name" value="OmpA-like_sf"/>
</dbReference>
<evidence type="ECO:0000259" key="4">
    <source>
        <dbReference type="PROSITE" id="PS51123"/>
    </source>
</evidence>
<dbReference type="OrthoDB" id="9815217at2"/>
<organism evidence="5 6">
    <name type="scientific">Acidocella aminolytica 101 = DSM 11237</name>
    <dbReference type="NCBI Taxonomy" id="1120923"/>
    <lineage>
        <taxon>Bacteria</taxon>
        <taxon>Pseudomonadati</taxon>
        <taxon>Pseudomonadota</taxon>
        <taxon>Alphaproteobacteria</taxon>
        <taxon>Acetobacterales</taxon>
        <taxon>Acidocellaceae</taxon>
        <taxon>Acidocella</taxon>
    </lineage>
</organism>
<comment type="caution">
    <text evidence="5">The sequence shown here is derived from an EMBL/GenBank/DDBJ whole genome shotgun (WGS) entry which is preliminary data.</text>
</comment>
<dbReference type="GO" id="GO:0016020">
    <property type="term" value="C:membrane"/>
    <property type="evidence" value="ECO:0007669"/>
    <property type="project" value="UniProtKB-UniRule"/>
</dbReference>
<evidence type="ECO:0000313" key="5">
    <source>
        <dbReference type="EMBL" id="GAN78693.1"/>
    </source>
</evidence>
<keyword evidence="1 3" id="KW-0472">Membrane</keyword>
<evidence type="ECO:0000256" key="1">
    <source>
        <dbReference type="PROSITE-ProRule" id="PRU00473"/>
    </source>
</evidence>
<dbReference type="InterPro" id="IPR006665">
    <property type="entry name" value="OmpA-like"/>
</dbReference>
<keyword evidence="5" id="KW-0966">Cell projection</keyword>
<keyword evidence="2" id="KW-0175">Coiled coil</keyword>
<sequence>MSRRRNNGNNGLEGWPGYVDALSTLLMVTIFVLLVFVLAEAFLSYALKGSDNTITQLKEQIAELTQSLSMESSKDATLSQELAALNAQLASAQAANATLTQQLSTDTATISSLQDSQKSLQAQLSDTQAQAAAATGRIATLQAQMQAVGGSDLQSKLSDAQKLNKQDAAQIALLNQQMAALRAQLAALQVALDAAQSADKQDKVRIADLGKQLNEALARKVEELQKYQSVFFKTLSESLKGEKNIRVVGDRFVFESDVLFPVDEATITPAGKTEIAQVAKAINKIAAKIPSNVNWVLSVDGYADAQPIKGGPYKTNFDLSTARALAVLDLLLADGVPKNRLMASGMGSNNPIASGNTAADYAQNRRIEFRLTTP</sequence>
<dbReference type="CDD" id="cd07185">
    <property type="entry name" value="OmpA_C-like"/>
    <property type="match status" value="1"/>
</dbReference>
<feature type="domain" description="OmpA-like" evidence="4">
    <location>
        <begin position="248"/>
        <end position="374"/>
    </location>
</feature>